<keyword evidence="3" id="KW-1185">Reference proteome</keyword>
<dbReference type="EMBL" id="JAJSOF020000003">
    <property type="protein sequence ID" value="KAJ4449718.1"/>
    <property type="molecule type" value="Genomic_DNA"/>
</dbReference>
<feature type="region of interest" description="Disordered" evidence="1">
    <location>
        <begin position="139"/>
        <end position="184"/>
    </location>
</feature>
<gene>
    <name evidence="2" type="ORF">ANN_01122</name>
</gene>
<dbReference type="Proteomes" id="UP001148838">
    <property type="component" value="Unassembled WGS sequence"/>
</dbReference>
<organism evidence="2 3">
    <name type="scientific">Periplaneta americana</name>
    <name type="common">American cockroach</name>
    <name type="synonym">Blatta americana</name>
    <dbReference type="NCBI Taxonomy" id="6978"/>
    <lineage>
        <taxon>Eukaryota</taxon>
        <taxon>Metazoa</taxon>
        <taxon>Ecdysozoa</taxon>
        <taxon>Arthropoda</taxon>
        <taxon>Hexapoda</taxon>
        <taxon>Insecta</taxon>
        <taxon>Pterygota</taxon>
        <taxon>Neoptera</taxon>
        <taxon>Polyneoptera</taxon>
        <taxon>Dictyoptera</taxon>
        <taxon>Blattodea</taxon>
        <taxon>Blattoidea</taxon>
        <taxon>Blattidae</taxon>
        <taxon>Blattinae</taxon>
        <taxon>Periplaneta</taxon>
    </lineage>
</organism>
<accession>A0ABQ8TV66</accession>
<feature type="compositionally biased region" description="Acidic residues" evidence="1">
    <location>
        <begin position="150"/>
        <end position="166"/>
    </location>
</feature>
<evidence type="ECO:0000256" key="1">
    <source>
        <dbReference type="SAM" id="MobiDB-lite"/>
    </source>
</evidence>
<protein>
    <submittedName>
        <fullName evidence="2">Uncharacterized protein</fullName>
    </submittedName>
</protein>
<sequence length="184" mass="20589">MAGLCEGGNEPADSLKPFVTQYLAARKRSYRVRSEGLVRDEEPLVFPEGEEEEEKGTLNNLDVDTASGKFRAYHDSAKQSSWTHFCNNSSSTEHPTDKGATTLIQQTGLNLVIVGCDKTVTLSCSEDRHIILHSQKKGLWPPHLTTKGIEEEEEEEEGGGEQEEGEQENKRKIREQKENKETQG</sequence>
<reference evidence="2 3" key="1">
    <citation type="journal article" date="2022" name="Allergy">
        <title>Genome assembly and annotation of Periplaneta americana reveal a comprehensive cockroach allergen profile.</title>
        <authorList>
            <person name="Wang L."/>
            <person name="Xiong Q."/>
            <person name="Saelim N."/>
            <person name="Wang L."/>
            <person name="Nong W."/>
            <person name="Wan A.T."/>
            <person name="Shi M."/>
            <person name="Liu X."/>
            <person name="Cao Q."/>
            <person name="Hui J.H.L."/>
            <person name="Sookrung N."/>
            <person name="Leung T.F."/>
            <person name="Tungtrongchitr A."/>
            <person name="Tsui S.K.W."/>
        </authorList>
    </citation>
    <scope>NUCLEOTIDE SEQUENCE [LARGE SCALE GENOMIC DNA]</scope>
    <source>
        <strain evidence="2">PWHHKU_190912</strain>
    </source>
</reference>
<name>A0ABQ8TV66_PERAM</name>
<comment type="caution">
    <text evidence="2">The sequence shown here is derived from an EMBL/GenBank/DDBJ whole genome shotgun (WGS) entry which is preliminary data.</text>
</comment>
<evidence type="ECO:0000313" key="3">
    <source>
        <dbReference type="Proteomes" id="UP001148838"/>
    </source>
</evidence>
<evidence type="ECO:0000313" key="2">
    <source>
        <dbReference type="EMBL" id="KAJ4449718.1"/>
    </source>
</evidence>
<proteinExistence type="predicted"/>
<feature type="compositionally biased region" description="Basic and acidic residues" evidence="1">
    <location>
        <begin position="167"/>
        <end position="184"/>
    </location>
</feature>